<dbReference type="EMBL" id="FRDI01000005">
    <property type="protein sequence ID" value="SHN63841.1"/>
    <property type="molecule type" value="Genomic_DNA"/>
</dbReference>
<organism evidence="2 3">
    <name type="scientific">Desulfovibrio litoralis DSM 11393</name>
    <dbReference type="NCBI Taxonomy" id="1121455"/>
    <lineage>
        <taxon>Bacteria</taxon>
        <taxon>Pseudomonadati</taxon>
        <taxon>Thermodesulfobacteriota</taxon>
        <taxon>Desulfovibrionia</taxon>
        <taxon>Desulfovibrionales</taxon>
        <taxon>Desulfovibrionaceae</taxon>
        <taxon>Desulfovibrio</taxon>
    </lineage>
</organism>
<dbReference type="STRING" id="1121455.SAMN02745728_01414"/>
<evidence type="ECO:0000259" key="1">
    <source>
        <dbReference type="Pfam" id="PF08878"/>
    </source>
</evidence>
<dbReference type="RefSeq" id="WP_072697096.1">
    <property type="nucleotide sequence ID" value="NZ_FRDI01000005.1"/>
</dbReference>
<protein>
    <recommendedName>
        <fullName evidence="1">Anti-bacteriophage protein A/HamA C-terminal domain-containing protein</fullName>
    </recommendedName>
</protein>
<dbReference type="Pfam" id="PF08878">
    <property type="entry name" value="HamA"/>
    <property type="match status" value="1"/>
</dbReference>
<dbReference type="Proteomes" id="UP000186469">
    <property type="component" value="Unassembled WGS sequence"/>
</dbReference>
<accession>A0A1M7SZI2</accession>
<dbReference type="InterPro" id="IPR014976">
    <property type="entry name" value="AbpA_HamA_C"/>
</dbReference>
<dbReference type="AlphaFoldDB" id="A0A1M7SZI2"/>
<dbReference type="OrthoDB" id="268197at2"/>
<name>A0A1M7SZI2_9BACT</name>
<sequence length="285" mass="32628">MPWTKKHLKWLTDTGTHITTADGKTAAVWEFNYQTDEVTLSAWAKHFRNHYCPDTDIDDLKPSKQSRKDYLTDMKFPNKTSTLGPAIRAGDFGEILVADYLEYVLKFWVPRVRWNSKVVRDESTKGSDVIGFKFHQSSRNPSHKDILFIFEAKTKFSKSSENRLQEAINHSAKDYLRIGESLNFIKQKYVNNGDNAEAKGIGRFQNPTDIPYKQTFGAAALISDECYDVSELSMANCSKIPQSKKAKNTFYAPHPYKDDLVLLIIKGPDMMDLVHKLYRRAADEA</sequence>
<reference evidence="2 3" key="1">
    <citation type="submission" date="2016-12" db="EMBL/GenBank/DDBJ databases">
        <authorList>
            <person name="Song W.-J."/>
            <person name="Kurnit D.M."/>
        </authorList>
    </citation>
    <scope>NUCLEOTIDE SEQUENCE [LARGE SCALE GENOMIC DNA]</scope>
    <source>
        <strain evidence="2 3">DSM 11393</strain>
    </source>
</reference>
<keyword evidence="3" id="KW-1185">Reference proteome</keyword>
<evidence type="ECO:0000313" key="2">
    <source>
        <dbReference type="EMBL" id="SHN63841.1"/>
    </source>
</evidence>
<feature type="domain" description="Anti-bacteriophage protein A/HamA C-terminal" evidence="1">
    <location>
        <begin position="9"/>
        <end position="281"/>
    </location>
</feature>
<evidence type="ECO:0000313" key="3">
    <source>
        <dbReference type="Proteomes" id="UP000186469"/>
    </source>
</evidence>
<gene>
    <name evidence="2" type="ORF">SAMN02745728_01414</name>
</gene>
<proteinExistence type="predicted"/>